<dbReference type="PANTHER" id="PTHR43690">
    <property type="entry name" value="NARDILYSIN"/>
    <property type="match status" value="1"/>
</dbReference>
<keyword evidence="4" id="KW-0862">Zinc</keyword>
<evidence type="ECO:0000259" key="8">
    <source>
        <dbReference type="Pfam" id="PF05193"/>
    </source>
</evidence>
<dbReference type="SUPFAM" id="SSF63411">
    <property type="entry name" value="LuxS/MPP-like metallohydrolase"/>
    <property type="match status" value="2"/>
</dbReference>
<evidence type="ECO:0000313" key="9">
    <source>
        <dbReference type="EMBL" id="MFD2891979.1"/>
    </source>
</evidence>
<dbReference type="EMBL" id="JBHUPC010000013">
    <property type="protein sequence ID" value="MFD2891979.1"/>
    <property type="molecule type" value="Genomic_DNA"/>
</dbReference>
<keyword evidence="6" id="KW-0732">Signal</keyword>
<dbReference type="InterPro" id="IPR050626">
    <property type="entry name" value="Peptidase_M16"/>
</dbReference>
<proteinExistence type="inferred from homology"/>
<dbReference type="InterPro" id="IPR007863">
    <property type="entry name" value="Peptidase_M16_C"/>
</dbReference>
<feature type="domain" description="Peptidase M16 N-terminal" evidence="7">
    <location>
        <begin position="36"/>
        <end position="177"/>
    </location>
</feature>
<comment type="caution">
    <text evidence="9">The sequence shown here is derived from an EMBL/GenBank/DDBJ whole genome shotgun (WGS) entry which is preliminary data.</text>
</comment>
<dbReference type="PANTHER" id="PTHR43690:SF35">
    <property type="entry name" value="NON-CATALYTIC MEMBER OF PEPTIDASE SUBFAMILY M16B-RELATED"/>
    <property type="match status" value="1"/>
</dbReference>
<protein>
    <submittedName>
        <fullName evidence="9">M16 family metallopeptidase</fullName>
    </submittedName>
</protein>
<dbReference type="Gene3D" id="3.30.830.10">
    <property type="entry name" value="Metalloenzyme, LuxS/M16 peptidase-like"/>
    <property type="match status" value="2"/>
</dbReference>
<reference evidence="10" key="1">
    <citation type="journal article" date="2019" name="Int. J. Syst. Evol. Microbiol.">
        <title>The Global Catalogue of Microorganisms (GCM) 10K type strain sequencing project: providing services to taxonomists for standard genome sequencing and annotation.</title>
        <authorList>
            <consortium name="The Broad Institute Genomics Platform"/>
            <consortium name="The Broad Institute Genome Sequencing Center for Infectious Disease"/>
            <person name="Wu L."/>
            <person name="Ma J."/>
        </authorList>
    </citation>
    <scope>NUCLEOTIDE SEQUENCE [LARGE SCALE GENOMIC DNA]</scope>
    <source>
        <strain evidence="10">KCTC 22671</strain>
    </source>
</reference>
<evidence type="ECO:0000256" key="2">
    <source>
        <dbReference type="ARBA" id="ARBA00022670"/>
    </source>
</evidence>
<evidence type="ECO:0000256" key="1">
    <source>
        <dbReference type="ARBA" id="ARBA00007261"/>
    </source>
</evidence>
<evidence type="ECO:0000313" key="10">
    <source>
        <dbReference type="Proteomes" id="UP001597534"/>
    </source>
</evidence>
<dbReference type="Proteomes" id="UP001597534">
    <property type="component" value="Unassembled WGS sequence"/>
</dbReference>
<feature type="signal peptide" evidence="6">
    <location>
        <begin position="1"/>
        <end position="20"/>
    </location>
</feature>
<dbReference type="InterPro" id="IPR011765">
    <property type="entry name" value="Pept_M16_N"/>
</dbReference>
<dbReference type="InterPro" id="IPR011249">
    <property type="entry name" value="Metalloenz_LuxS/M16"/>
</dbReference>
<dbReference type="RefSeq" id="WP_379811597.1">
    <property type="nucleotide sequence ID" value="NZ_JBHUPC010000013.1"/>
</dbReference>
<evidence type="ECO:0000259" key="7">
    <source>
        <dbReference type="Pfam" id="PF00675"/>
    </source>
</evidence>
<evidence type="ECO:0000256" key="3">
    <source>
        <dbReference type="ARBA" id="ARBA00022801"/>
    </source>
</evidence>
<dbReference type="Pfam" id="PF05193">
    <property type="entry name" value="Peptidase_M16_C"/>
    <property type="match status" value="1"/>
</dbReference>
<name>A0ABW5YLS8_9FLAO</name>
<gene>
    <name evidence="9" type="ORF">ACFS5J_08155</name>
</gene>
<keyword evidence="5" id="KW-0482">Metalloprotease</keyword>
<feature type="domain" description="Peptidase M16 C-terminal" evidence="8">
    <location>
        <begin position="190"/>
        <end position="367"/>
    </location>
</feature>
<evidence type="ECO:0000256" key="4">
    <source>
        <dbReference type="ARBA" id="ARBA00022833"/>
    </source>
</evidence>
<keyword evidence="2" id="KW-0645">Protease</keyword>
<accession>A0ABW5YLS8</accession>
<keyword evidence="10" id="KW-1185">Reference proteome</keyword>
<evidence type="ECO:0000256" key="6">
    <source>
        <dbReference type="SAM" id="SignalP"/>
    </source>
</evidence>
<dbReference type="Pfam" id="PF00675">
    <property type="entry name" value="Peptidase_M16"/>
    <property type="match status" value="1"/>
</dbReference>
<keyword evidence="3" id="KW-0378">Hydrolase</keyword>
<feature type="chain" id="PRO_5047384452" evidence="6">
    <location>
        <begin position="21"/>
        <end position="441"/>
    </location>
</feature>
<organism evidence="9 10">
    <name type="scientific">Flavobacterium chuncheonense</name>
    <dbReference type="NCBI Taxonomy" id="2026653"/>
    <lineage>
        <taxon>Bacteria</taxon>
        <taxon>Pseudomonadati</taxon>
        <taxon>Bacteroidota</taxon>
        <taxon>Flavobacteriia</taxon>
        <taxon>Flavobacteriales</taxon>
        <taxon>Flavobacteriaceae</taxon>
        <taxon>Flavobacterium</taxon>
    </lineage>
</organism>
<sequence>MKKSLMALGTALILGGTASAQKVTFEEYDLDNGLHVVLHQDNSAPVVITSVMYHVGAKDEQPDRTGFAHFFEHLLFEGTKNIERGEWFKLVSSNGGQNNANTTDDRTYYYEVFPSNNLELALWMESERLMHPVINQIGVDTQNEVVKEEKRLRSDNQPYGNLIKAVKQNMFKVHPYRWTTIGEMEHLDAATLEEFQAFNKKFYIPNNAVLVVAGQFEKADAKKWIKEYFGSIQKGTPVTRQKYEEAPITESFKATWEDPNIQIPMMVTCYRTPSMKTRDARVLDMISSYLSDGKSSKLYKKLVDDQKMALQIGAFNYSQEDYGMYLIYGLPMGQTTSETLVSEIDTEIAKLQNELISEKDYQKLQNKFENQYVNSNASVEGIADNLATYYLLYGDINLINTEIEIYRSITREEIKEVANKYLKPNQRMVLDYIPAKEKTQN</sequence>
<evidence type="ECO:0000256" key="5">
    <source>
        <dbReference type="ARBA" id="ARBA00023049"/>
    </source>
</evidence>
<comment type="similarity">
    <text evidence="1">Belongs to the peptidase M16 family.</text>
</comment>